<dbReference type="EMBL" id="KV418027">
    <property type="protein sequence ID" value="KZP03646.1"/>
    <property type="molecule type" value="Genomic_DNA"/>
</dbReference>
<gene>
    <name evidence="1" type="ORF">FIBSPDRAFT_768638</name>
</gene>
<evidence type="ECO:0000313" key="1">
    <source>
        <dbReference type="EMBL" id="KZP03646.1"/>
    </source>
</evidence>
<accession>A0A167U6Q7</accession>
<evidence type="ECO:0000313" key="2">
    <source>
        <dbReference type="Proteomes" id="UP000076532"/>
    </source>
</evidence>
<organism evidence="1 2">
    <name type="scientific">Athelia psychrophila</name>
    <dbReference type="NCBI Taxonomy" id="1759441"/>
    <lineage>
        <taxon>Eukaryota</taxon>
        <taxon>Fungi</taxon>
        <taxon>Dikarya</taxon>
        <taxon>Basidiomycota</taxon>
        <taxon>Agaricomycotina</taxon>
        <taxon>Agaricomycetes</taxon>
        <taxon>Agaricomycetidae</taxon>
        <taxon>Atheliales</taxon>
        <taxon>Atheliaceae</taxon>
        <taxon>Athelia</taxon>
    </lineage>
</organism>
<dbReference type="STRING" id="436010.A0A167U6Q7"/>
<feature type="non-terminal residue" evidence="1">
    <location>
        <position position="1"/>
    </location>
</feature>
<dbReference type="OrthoDB" id="2976829at2759"/>
<keyword evidence="2" id="KW-1185">Reference proteome</keyword>
<dbReference type="AlphaFoldDB" id="A0A167U6Q7"/>
<name>A0A167U6Q7_9AGAM</name>
<proteinExistence type="predicted"/>
<reference evidence="1 2" key="1">
    <citation type="journal article" date="2016" name="Mol. Biol. Evol.">
        <title>Comparative Genomics of Early-Diverging Mushroom-Forming Fungi Provides Insights into the Origins of Lignocellulose Decay Capabilities.</title>
        <authorList>
            <person name="Nagy L.G."/>
            <person name="Riley R."/>
            <person name="Tritt A."/>
            <person name="Adam C."/>
            <person name="Daum C."/>
            <person name="Floudas D."/>
            <person name="Sun H."/>
            <person name="Yadav J.S."/>
            <person name="Pangilinan J."/>
            <person name="Larsson K.H."/>
            <person name="Matsuura K."/>
            <person name="Barry K."/>
            <person name="Labutti K."/>
            <person name="Kuo R."/>
            <person name="Ohm R.A."/>
            <person name="Bhattacharya S.S."/>
            <person name="Shirouzu T."/>
            <person name="Yoshinaga Y."/>
            <person name="Martin F.M."/>
            <person name="Grigoriev I.V."/>
            <person name="Hibbett D.S."/>
        </authorList>
    </citation>
    <scope>NUCLEOTIDE SEQUENCE [LARGE SCALE GENOMIC DNA]</scope>
    <source>
        <strain evidence="1 2">CBS 109695</strain>
    </source>
</reference>
<dbReference type="Proteomes" id="UP000076532">
    <property type="component" value="Unassembled WGS sequence"/>
</dbReference>
<protein>
    <submittedName>
        <fullName evidence="1">Uncharacterized protein</fullName>
    </submittedName>
</protein>
<sequence>APPGAVIPEAIPDGGLWALDADDTIWQDIGLDEEDVDSSPPLWLRDEKVRAGIRHLHEYDRAVEEEARVKKERISLQQSARREWATLTCVLASNSKSLPHHTYTRVNNCFR</sequence>